<evidence type="ECO:0000313" key="3">
    <source>
        <dbReference type="Proteomes" id="UP000618733"/>
    </source>
</evidence>
<feature type="transmembrane region" description="Helical" evidence="1">
    <location>
        <begin position="53"/>
        <end position="75"/>
    </location>
</feature>
<feature type="transmembrane region" description="Helical" evidence="1">
    <location>
        <begin position="82"/>
        <end position="103"/>
    </location>
</feature>
<proteinExistence type="predicted"/>
<dbReference type="EMBL" id="JAEHOI010000007">
    <property type="protein sequence ID" value="MBK0422142.1"/>
    <property type="molecule type" value="Genomic_DNA"/>
</dbReference>
<keyword evidence="1" id="KW-0472">Membrane</keyword>
<reference evidence="2" key="1">
    <citation type="submission" date="2020-12" db="EMBL/GenBank/DDBJ databases">
        <title>Leucobacter sp. CAS2, isolated from Chromium sludge.</title>
        <authorList>
            <person name="Xu Z."/>
        </authorList>
    </citation>
    <scope>NUCLEOTIDE SEQUENCE</scope>
    <source>
        <strain evidence="2">CSA2</strain>
    </source>
</reference>
<keyword evidence="3" id="KW-1185">Reference proteome</keyword>
<evidence type="ECO:0000313" key="2">
    <source>
        <dbReference type="EMBL" id="MBK0422142.1"/>
    </source>
</evidence>
<accession>A0A934QEX3</accession>
<dbReference type="InterPro" id="IPR013901">
    <property type="entry name" value="Anthrone_oxy"/>
</dbReference>
<keyword evidence="1" id="KW-1133">Transmembrane helix</keyword>
<dbReference type="Pfam" id="PF08592">
    <property type="entry name" value="Anthrone_oxy"/>
    <property type="match status" value="1"/>
</dbReference>
<gene>
    <name evidence="2" type="ORF">JD292_08645</name>
</gene>
<organism evidence="2 3">
    <name type="scientific">Leucobacter edaphi</name>
    <dbReference type="NCBI Taxonomy" id="2796472"/>
    <lineage>
        <taxon>Bacteria</taxon>
        <taxon>Bacillati</taxon>
        <taxon>Actinomycetota</taxon>
        <taxon>Actinomycetes</taxon>
        <taxon>Micrococcales</taxon>
        <taxon>Microbacteriaceae</taxon>
        <taxon>Leucobacter</taxon>
    </lineage>
</organism>
<dbReference type="AlphaFoldDB" id="A0A934QEX3"/>
<dbReference type="RefSeq" id="WP_200132344.1">
    <property type="nucleotide sequence ID" value="NZ_JAEHOI010000007.1"/>
</dbReference>
<sequence length="159" mass="16303">MPWLDKLAVLSVALNGVLAGLYFAFTCAVSPALGRLEDRSFVVAFRAINAAILNGWFLSVFFLAPLTAVAAAIWGGSTERSFPWALVAGGVLAAVTFIVTVAANVPLNEGLAAAPSGSAALDHAARAAFESAWNGWNLLRTLTGTAATVCLAAALAVGR</sequence>
<feature type="transmembrane region" description="Helical" evidence="1">
    <location>
        <begin position="7"/>
        <end position="33"/>
    </location>
</feature>
<dbReference type="Proteomes" id="UP000618733">
    <property type="component" value="Unassembled WGS sequence"/>
</dbReference>
<keyword evidence="1" id="KW-0812">Transmembrane</keyword>
<name>A0A934QEX3_9MICO</name>
<protein>
    <submittedName>
        <fullName evidence="2">DUF1772 domain-containing protein</fullName>
    </submittedName>
</protein>
<evidence type="ECO:0000256" key="1">
    <source>
        <dbReference type="SAM" id="Phobius"/>
    </source>
</evidence>
<comment type="caution">
    <text evidence="2">The sequence shown here is derived from an EMBL/GenBank/DDBJ whole genome shotgun (WGS) entry which is preliminary data.</text>
</comment>
<feature type="transmembrane region" description="Helical" evidence="1">
    <location>
        <begin position="138"/>
        <end position="157"/>
    </location>
</feature>